<dbReference type="EMBL" id="OZ020113">
    <property type="protein sequence ID" value="CAK9265812.1"/>
    <property type="molecule type" value="Genomic_DNA"/>
</dbReference>
<evidence type="ECO:0000313" key="2">
    <source>
        <dbReference type="Proteomes" id="UP001497444"/>
    </source>
</evidence>
<dbReference type="Proteomes" id="UP001497444">
    <property type="component" value="Chromosome 18"/>
</dbReference>
<organism evidence="1 2">
    <name type="scientific">Sphagnum jensenii</name>
    <dbReference type="NCBI Taxonomy" id="128206"/>
    <lineage>
        <taxon>Eukaryota</taxon>
        <taxon>Viridiplantae</taxon>
        <taxon>Streptophyta</taxon>
        <taxon>Embryophyta</taxon>
        <taxon>Bryophyta</taxon>
        <taxon>Sphagnophytina</taxon>
        <taxon>Sphagnopsida</taxon>
        <taxon>Sphagnales</taxon>
        <taxon>Sphagnaceae</taxon>
        <taxon>Sphagnum</taxon>
    </lineage>
</organism>
<protein>
    <submittedName>
        <fullName evidence="1">Uncharacterized protein</fullName>
    </submittedName>
</protein>
<name>A0ABP0WK90_9BRYO</name>
<keyword evidence="2" id="KW-1185">Reference proteome</keyword>
<sequence length="128" mass="14053">MMSESNEVPWSVAAPVVTDPNTLEHLVVLVMHKRHLTCSYSESQLPCNVSEFNLHLTSENCRATRVNQVGDITPLLGVSILPCPIQVLPDVLGDGIVFHGVEDQQHLCKVNTVPPSNSEKIIFPLTKS</sequence>
<accession>A0ABP0WK90</accession>
<evidence type="ECO:0000313" key="1">
    <source>
        <dbReference type="EMBL" id="CAK9265812.1"/>
    </source>
</evidence>
<reference evidence="1" key="1">
    <citation type="submission" date="2024-02" db="EMBL/GenBank/DDBJ databases">
        <authorList>
            <consortium name="ELIXIR-Norway"/>
            <consortium name="Elixir Norway"/>
        </authorList>
    </citation>
    <scope>NUCLEOTIDE SEQUENCE</scope>
</reference>
<proteinExistence type="predicted"/>
<gene>
    <name evidence="1" type="ORF">CSSPJE1EN1_LOCUS11290</name>
</gene>